<dbReference type="Proteomes" id="UP000295632">
    <property type="component" value="Unassembled WGS sequence"/>
</dbReference>
<dbReference type="EMBL" id="SNYJ01000001">
    <property type="protein sequence ID" value="TDQ42785.1"/>
    <property type="molecule type" value="Genomic_DNA"/>
</dbReference>
<sequence length="162" mass="17834">MKKAMYLVLLLVLLLVACQQQNSASETPGAQPPKMTDLSAEPVKPMTQTSQRAADLLAIVQQGTSQNSVKSALGEPSAQMHSAKGEKLLWRYDIGALQTFTPASNEEDEVDTEALKEGLLQFQLFLFWSEDQKVQAYSLHFVEEGGALKNPRMLPNGEIVNE</sequence>
<reference evidence="3 4" key="1">
    <citation type="submission" date="2019-03" db="EMBL/GenBank/DDBJ databases">
        <title>Genomic Encyclopedia of Type Strains, Phase IV (KMG-IV): sequencing the most valuable type-strain genomes for metagenomic binning, comparative biology and taxonomic classification.</title>
        <authorList>
            <person name="Goeker M."/>
        </authorList>
    </citation>
    <scope>NUCLEOTIDE SEQUENCE [LARGE SCALE GENOMIC DNA]</scope>
    <source>
        <strain evidence="3 4">DSM 28697</strain>
    </source>
</reference>
<evidence type="ECO:0008006" key="5">
    <source>
        <dbReference type="Google" id="ProtNLM"/>
    </source>
</evidence>
<evidence type="ECO:0000256" key="2">
    <source>
        <dbReference type="SAM" id="SignalP"/>
    </source>
</evidence>
<name>A0A4R6UDC6_9BACI</name>
<accession>A0A4R6UDC6</accession>
<comment type="caution">
    <text evidence="3">The sequence shown here is derived from an EMBL/GenBank/DDBJ whole genome shotgun (WGS) entry which is preliminary data.</text>
</comment>
<evidence type="ECO:0000313" key="3">
    <source>
        <dbReference type="EMBL" id="TDQ42785.1"/>
    </source>
</evidence>
<evidence type="ECO:0000256" key="1">
    <source>
        <dbReference type="SAM" id="MobiDB-lite"/>
    </source>
</evidence>
<gene>
    <name evidence="3" type="ORF">EV213_101214</name>
</gene>
<protein>
    <recommendedName>
        <fullName evidence="5">Lipoprotein</fullName>
    </recommendedName>
</protein>
<feature type="chain" id="PRO_5020507020" description="Lipoprotein" evidence="2">
    <location>
        <begin position="25"/>
        <end position="162"/>
    </location>
</feature>
<feature type="signal peptide" evidence="2">
    <location>
        <begin position="1"/>
        <end position="24"/>
    </location>
</feature>
<dbReference type="PROSITE" id="PS51257">
    <property type="entry name" value="PROKAR_LIPOPROTEIN"/>
    <property type="match status" value="1"/>
</dbReference>
<dbReference type="AlphaFoldDB" id="A0A4R6UDC6"/>
<feature type="region of interest" description="Disordered" evidence="1">
    <location>
        <begin position="23"/>
        <end position="44"/>
    </location>
</feature>
<proteinExistence type="predicted"/>
<keyword evidence="4" id="KW-1185">Reference proteome</keyword>
<organism evidence="3 4">
    <name type="scientific">Aureibacillus halotolerans</name>
    <dbReference type="NCBI Taxonomy" id="1508390"/>
    <lineage>
        <taxon>Bacteria</taxon>
        <taxon>Bacillati</taxon>
        <taxon>Bacillota</taxon>
        <taxon>Bacilli</taxon>
        <taxon>Bacillales</taxon>
        <taxon>Bacillaceae</taxon>
        <taxon>Aureibacillus</taxon>
    </lineage>
</organism>
<keyword evidence="2" id="KW-0732">Signal</keyword>
<evidence type="ECO:0000313" key="4">
    <source>
        <dbReference type="Proteomes" id="UP000295632"/>
    </source>
</evidence>
<dbReference type="RefSeq" id="WP_133578619.1">
    <property type="nucleotide sequence ID" value="NZ_SNYJ01000001.1"/>
</dbReference>